<organism evidence="1 2">
    <name type="scientific">Caerostris extrusa</name>
    <name type="common">Bark spider</name>
    <name type="synonym">Caerostris bankana</name>
    <dbReference type="NCBI Taxonomy" id="172846"/>
    <lineage>
        <taxon>Eukaryota</taxon>
        <taxon>Metazoa</taxon>
        <taxon>Ecdysozoa</taxon>
        <taxon>Arthropoda</taxon>
        <taxon>Chelicerata</taxon>
        <taxon>Arachnida</taxon>
        <taxon>Araneae</taxon>
        <taxon>Araneomorphae</taxon>
        <taxon>Entelegynae</taxon>
        <taxon>Araneoidea</taxon>
        <taxon>Araneidae</taxon>
        <taxon>Caerostris</taxon>
    </lineage>
</organism>
<name>A0AAV4PR51_CAEEX</name>
<reference evidence="1 2" key="1">
    <citation type="submission" date="2021-06" db="EMBL/GenBank/DDBJ databases">
        <title>Caerostris extrusa draft genome.</title>
        <authorList>
            <person name="Kono N."/>
            <person name="Arakawa K."/>
        </authorList>
    </citation>
    <scope>NUCLEOTIDE SEQUENCE [LARGE SCALE GENOMIC DNA]</scope>
</reference>
<evidence type="ECO:0000313" key="2">
    <source>
        <dbReference type="Proteomes" id="UP001054945"/>
    </source>
</evidence>
<proteinExistence type="predicted"/>
<sequence>MVREVFENSNINSGGCYRAKSGWSRRNGNVQIVMLGEFKKLNTKRVCSGTVPTPMVTVKVTSNEVRGEGIMDDEKIIDWKKMPIRIRWIFLLRWNVGGDKSSWIWKIELNNGGLDVARGG</sequence>
<dbReference type="EMBL" id="BPLR01004888">
    <property type="protein sequence ID" value="GIX98309.1"/>
    <property type="molecule type" value="Genomic_DNA"/>
</dbReference>
<keyword evidence="2" id="KW-1185">Reference proteome</keyword>
<dbReference type="Proteomes" id="UP001054945">
    <property type="component" value="Unassembled WGS sequence"/>
</dbReference>
<protein>
    <submittedName>
        <fullName evidence="1">Uncharacterized protein</fullName>
    </submittedName>
</protein>
<accession>A0AAV4PR51</accession>
<comment type="caution">
    <text evidence="1">The sequence shown here is derived from an EMBL/GenBank/DDBJ whole genome shotgun (WGS) entry which is preliminary data.</text>
</comment>
<evidence type="ECO:0000313" key="1">
    <source>
        <dbReference type="EMBL" id="GIX98309.1"/>
    </source>
</evidence>
<dbReference type="AlphaFoldDB" id="A0AAV4PR51"/>
<gene>
    <name evidence="1" type="ORF">CEXT_362781</name>
</gene>